<sequence>MSGPLHGLKVLDLTQMMAGPLCSMILGDLGATVIKVEPESGDAMREVGTERFFGFTEYFISLNRNKRSLVLDLKSETGQAAVQSLARDADIVLENFRPGVAARLGLDYEALKEKNPNLIYCAMRGFSANSPYSNKPALDPVIQALSGLMHLNGTKSTGALVLNTPFADYNTPLIATIGILSAIHARQNGAPGQLVEVDMLTSTIFGTKPREQYTLLRGEYPQREGNEHAQLAPYNSYRTRDGREIVIIVHNQKYWHGLCQVLGIPELKNNEIFGTNAMRLKNRQSLEELIGSRIAQDDLSYWSDAFSNNDVIFGAVNTLGEILGHPEIRDSMLVDTKFDGGSVPIMGIPIGFSETPYEVRSAPPELGEANSEIFGADGQPYWPEVK</sequence>
<reference evidence="2 3" key="1">
    <citation type="journal article" date="2020" name="Biotechnol. Biofuels">
        <title>New insights from the biogas microbiome by comprehensive genome-resolved metagenomics of nearly 1600 species originating from multiple anaerobic digesters.</title>
        <authorList>
            <person name="Campanaro S."/>
            <person name="Treu L."/>
            <person name="Rodriguez-R L.M."/>
            <person name="Kovalovszki A."/>
            <person name="Ziels R.M."/>
            <person name="Maus I."/>
            <person name="Zhu X."/>
            <person name="Kougias P.G."/>
            <person name="Basile A."/>
            <person name="Luo G."/>
            <person name="Schluter A."/>
            <person name="Konstantinidis K.T."/>
            <person name="Angelidaki I."/>
        </authorList>
    </citation>
    <scope>NUCLEOTIDE SEQUENCE [LARGE SCALE GENOMIC DNA]</scope>
    <source>
        <strain evidence="2">AS04akNAM_125</strain>
    </source>
</reference>
<keyword evidence="1 2" id="KW-0808">Transferase</keyword>
<dbReference type="InterPro" id="IPR023606">
    <property type="entry name" value="CoA-Trfase_III_dom_1_sf"/>
</dbReference>
<dbReference type="InterPro" id="IPR003673">
    <property type="entry name" value="CoA-Trfase_fam_III"/>
</dbReference>
<evidence type="ECO:0000256" key="1">
    <source>
        <dbReference type="ARBA" id="ARBA00022679"/>
    </source>
</evidence>
<dbReference type="PANTHER" id="PTHR48207">
    <property type="entry name" value="SUCCINATE--HYDROXYMETHYLGLUTARATE COA-TRANSFERASE"/>
    <property type="match status" value="1"/>
</dbReference>
<organism evidence="2 3">
    <name type="scientific">Paracoccus solventivorans</name>
    <dbReference type="NCBI Taxonomy" id="53463"/>
    <lineage>
        <taxon>Bacteria</taxon>
        <taxon>Pseudomonadati</taxon>
        <taxon>Pseudomonadota</taxon>
        <taxon>Alphaproteobacteria</taxon>
        <taxon>Rhodobacterales</taxon>
        <taxon>Paracoccaceae</taxon>
        <taxon>Paracoccus</taxon>
    </lineage>
</organism>
<evidence type="ECO:0000313" key="2">
    <source>
        <dbReference type="EMBL" id="HHW33671.1"/>
    </source>
</evidence>
<comment type="caution">
    <text evidence="2">The sequence shown here is derived from an EMBL/GenBank/DDBJ whole genome shotgun (WGS) entry which is preliminary data.</text>
</comment>
<gene>
    <name evidence="2" type="ORF">GXX24_05970</name>
</gene>
<protein>
    <submittedName>
        <fullName evidence="2">CoA transferase</fullName>
    </submittedName>
</protein>
<dbReference type="InterPro" id="IPR044855">
    <property type="entry name" value="CoA-Trfase_III_dom3_sf"/>
</dbReference>
<dbReference type="Gene3D" id="3.30.1540.10">
    <property type="entry name" value="formyl-coa transferase, domain 3"/>
    <property type="match status" value="1"/>
</dbReference>
<evidence type="ECO:0000313" key="3">
    <source>
        <dbReference type="Proteomes" id="UP000580830"/>
    </source>
</evidence>
<dbReference type="GO" id="GO:0008410">
    <property type="term" value="F:CoA-transferase activity"/>
    <property type="evidence" value="ECO:0007669"/>
    <property type="project" value="TreeGrafter"/>
</dbReference>
<name>A0A832PML8_9RHOB</name>
<dbReference type="RefSeq" id="WP_303729761.1">
    <property type="nucleotide sequence ID" value="NZ_DULP01000084.1"/>
</dbReference>
<accession>A0A832PML8</accession>
<dbReference type="PANTHER" id="PTHR48207:SF3">
    <property type="entry name" value="SUCCINATE--HYDROXYMETHYLGLUTARATE COA-TRANSFERASE"/>
    <property type="match status" value="1"/>
</dbReference>
<dbReference type="Proteomes" id="UP000580830">
    <property type="component" value="Unassembled WGS sequence"/>
</dbReference>
<dbReference type="SUPFAM" id="SSF89796">
    <property type="entry name" value="CoA-transferase family III (CaiB/BaiF)"/>
    <property type="match status" value="1"/>
</dbReference>
<dbReference type="Gene3D" id="3.40.50.10540">
    <property type="entry name" value="Crotonobetainyl-coa:carnitine coa-transferase, domain 1"/>
    <property type="match status" value="1"/>
</dbReference>
<dbReference type="EMBL" id="DULP01000084">
    <property type="protein sequence ID" value="HHW33671.1"/>
    <property type="molecule type" value="Genomic_DNA"/>
</dbReference>
<dbReference type="InterPro" id="IPR050483">
    <property type="entry name" value="CoA-transferase_III_domain"/>
</dbReference>
<dbReference type="Pfam" id="PF02515">
    <property type="entry name" value="CoA_transf_3"/>
    <property type="match status" value="1"/>
</dbReference>
<proteinExistence type="predicted"/>
<dbReference type="AlphaFoldDB" id="A0A832PML8"/>